<protein>
    <recommendedName>
        <fullName evidence="3">exo-alpha-sialidase</fullName>
        <ecNumber evidence="3">3.2.1.18</ecNumber>
    </recommendedName>
</protein>
<proteinExistence type="inferred from homology"/>
<evidence type="ECO:0000256" key="1">
    <source>
        <dbReference type="ARBA" id="ARBA00000427"/>
    </source>
</evidence>
<feature type="domain" description="Sialidase" evidence="4">
    <location>
        <begin position="90"/>
        <end position="315"/>
    </location>
</feature>
<evidence type="ECO:0000259" key="4">
    <source>
        <dbReference type="Pfam" id="PF13088"/>
    </source>
</evidence>
<evidence type="ECO:0000313" key="6">
    <source>
        <dbReference type="Proteomes" id="UP000093501"/>
    </source>
</evidence>
<evidence type="ECO:0000256" key="2">
    <source>
        <dbReference type="ARBA" id="ARBA00009348"/>
    </source>
</evidence>
<dbReference type="Gene3D" id="2.120.10.10">
    <property type="match status" value="1"/>
</dbReference>
<dbReference type="InterPro" id="IPR036278">
    <property type="entry name" value="Sialidase_sf"/>
</dbReference>
<dbReference type="GO" id="GO:0005737">
    <property type="term" value="C:cytoplasm"/>
    <property type="evidence" value="ECO:0007669"/>
    <property type="project" value="TreeGrafter"/>
</dbReference>
<comment type="catalytic activity">
    <reaction evidence="1">
        <text>Hydrolysis of alpha-(2-&gt;3)-, alpha-(2-&gt;6)-, alpha-(2-&gt;8)- glycosidic linkages of terminal sialic acid residues in oligosaccharides, glycoproteins, glycolipids, colominic acid and synthetic substrates.</text>
        <dbReference type="EC" id="3.2.1.18"/>
    </reaction>
</comment>
<dbReference type="EMBL" id="MBQD01000023">
    <property type="protein sequence ID" value="OCL33062.1"/>
    <property type="molecule type" value="Genomic_DNA"/>
</dbReference>
<dbReference type="Pfam" id="PF13088">
    <property type="entry name" value="BNR_2"/>
    <property type="match status" value="1"/>
</dbReference>
<gene>
    <name evidence="5" type="ORF">BCR15_07230</name>
</gene>
<dbReference type="InterPro" id="IPR011040">
    <property type="entry name" value="Sialidase"/>
</dbReference>
<dbReference type="CDD" id="cd15482">
    <property type="entry name" value="Sialidase_non-viral"/>
    <property type="match status" value="1"/>
</dbReference>
<dbReference type="Proteomes" id="UP000093501">
    <property type="component" value="Unassembled WGS sequence"/>
</dbReference>
<dbReference type="RefSeq" id="WP_068752168.1">
    <property type="nucleotide sequence ID" value="NZ_LR214441.1"/>
</dbReference>
<dbReference type="PANTHER" id="PTHR10628:SF30">
    <property type="entry name" value="EXO-ALPHA-SIALIDASE"/>
    <property type="match status" value="1"/>
</dbReference>
<organism evidence="5 6">
    <name type="scientific">Tessaracoccus lapidicaptus</name>
    <dbReference type="NCBI Taxonomy" id="1427523"/>
    <lineage>
        <taxon>Bacteria</taxon>
        <taxon>Bacillati</taxon>
        <taxon>Actinomycetota</taxon>
        <taxon>Actinomycetes</taxon>
        <taxon>Propionibacteriales</taxon>
        <taxon>Propionibacteriaceae</taxon>
        <taxon>Tessaracoccus</taxon>
    </lineage>
</organism>
<evidence type="ECO:0000256" key="3">
    <source>
        <dbReference type="ARBA" id="ARBA00012733"/>
    </source>
</evidence>
<accession>A0A1C0AKB6</accession>
<dbReference type="GO" id="GO:0016020">
    <property type="term" value="C:membrane"/>
    <property type="evidence" value="ECO:0007669"/>
    <property type="project" value="TreeGrafter"/>
</dbReference>
<dbReference type="AlphaFoldDB" id="A0A1C0AKB6"/>
<evidence type="ECO:0000313" key="5">
    <source>
        <dbReference type="EMBL" id="OCL33062.1"/>
    </source>
</evidence>
<dbReference type="GO" id="GO:0009313">
    <property type="term" value="P:oligosaccharide catabolic process"/>
    <property type="evidence" value="ECO:0007669"/>
    <property type="project" value="TreeGrafter"/>
</dbReference>
<comment type="caution">
    <text evidence="5">The sequence shown here is derived from an EMBL/GenBank/DDBJ whole genome shotgun (WGS) entry which is preliminary data.</text>
</comment>
<dbReference type="SUPFAM" id="SSF50939">
    <property type="entry name" value="Sialidases"/>
    <property type="match status" value="1"/>
</dbReference>
<dbReference type="EC" id="3.2.1.18" evidence="3"/>
<dbReference type="GO" id="GO:0004308">
    <property type="term" value="F:exo-alpha-sialidase activity"/>
    <property type="evidence" value="ECO:0007669"/>
    <property type="project" value="UniProtKB-EC"/>
</dbReference>
<reference evidence="6" key="1">
    <citation type="submission" date="2016-07" db="EMBL/GenBank/DDBJ databases">
        <authorList>
            <person name="Florea S."/>
            <person name="Webb J.S."/>
            <person name="Jaromczyk J."/>
            <person name="Schardl C.L."/>
        </authorList>
    </citation>
    <scope>NUCLEOTIDE SEQUENCE [LARGE SCALE GENOMIC DNA]</scope>
    <source>
        <strain evidence="6">IPBSL-7</strain>
    </source>
</reference>
<dbReference type="PANTHER" id="PTHR10628">
    <property type="entry name" value="SIALIDASE"/>
    <property type="match status" value="1"/>
</dbReference>
<comment type="similarity">
    <text evidence="2">Belongs to the glycosyl hydrolase 33 family.</text>
</comment>
<sequence length="364" mass="38745">MITSVLAQRGDPFDGAAFTSPCYRIPALAVTPAYRLLAAWDVRADWRDLPGPFDVVYRSSDDLGHSWGPLRVLRRHTASEGFGDASFVVGPGVVHCWYVSSAGRSFFDAEPGAGEGLRLWLASSFDDGQAWQHRDLTASLKPDDVTGMFASSGNGLTLREGAHAGRLLQPFVLRTAAGQHFAAMAYSDDDGTTWALGERIGPDCDENKVIELPGGRVLLHARATPRRRWAVSDDGGVTFGPPVAHEQLVDPACNGGLSRWGSQVVATILNHPSERRELAIRRSADGGETWTPALGIDDGACAYSVALELPDGALAVAWESGDYDAIVFARIARDEVGFDGGEPMLSAIPGRAGAAAPPEVAPAR</sequence>
<dbReference type="InterPro" id="IPR026856">
    <property type="entry name" value="Sialidase_fam"/>
</dbReference>
<dbReference type="GO" id="GO:0006689">
    <property type="term" value="P:ganglioside catabolic process"/>
    <property type="evidence" value="ECO:0007669"/>
    <property type="project" value="TreeGrafter"/>
</dbReference>
<name>A0A1C0AKB6_9ACTN</name>
<keyword evidence="6" id="KW-1185">Reference proteome</keyword>